<organism evidence="3 4">
    <name type="scientific">Coptis chinensis</name>
    <dbReference type="NCBI Taxonomy" id="261450"/>
    <lineage>
        <taxon>Eukaryota</taxon>
        <taxon>Viridiplantae</taxon>
        <taxon>Streptophyta</taxon>
        <taxon>Embryophyta</taxon>
        <taxon>Tracheophyta</taxon>
        <taxon>Spermatophyta</taxon>
        <taxon>Magnoliopsida</taxon>
        <taxon>Ranunculales</taxon>
        <taxon>Ranunculaceae</taxon>
        <taxon>Coptidoideae</taxon>
        <taxon>Coptis</taxon>
    </lineage>
</organism>
<feature type="compositionally biased region" description="Low complexity" evidence="1">
    <location>
        <begin position="8"/>
        <end position="20"/>
    </location>
</feature>
<comment type="caution">
    <text evidence="3">The sequence shown here is derived from an EMBL/GenBank/DDBJ whole genome shotgun (WGS) entry which is preliminary data.</text>
</comment>
<sequence>MATTEVNSSSSIPKSTKQSQVPAGFPTSPNGDIKMMFPIMYPAFVPGLIPMQNQEQQTNLGAGLYDVPTFPFMPPMSGIPSNTLIPLNYIVPTRRTTTEDGAMTDEHGQEGRQQHEPQRQVVVRRFHFAFQLDLLLILKLAAVIFVFNQDGSKQRLALLLVFAALVYFYQTRALTPLIRWLSQGMHRAATPPQPQPPVRAENALGVARPDGENAARAEGQPGDENQGENENRLVEHDNQVEPTEQNGFNWRVIVKEIQTIIVGFITSLLLGFYNVD</sequence>
<feature type="transmembrane region" description="Helical" evidence="2">
    <location>
        <begin position="257"/>
        <end position="275"/>
    </location>
</feature>
<keyword evidence="2" id="KW-0812">Transmembrane</keyword>
<evidence type="ECO:0008006" key="5">
    <source>
        <dbReference type="Google" id="ProtNLM"/>
    </source>
</evidence>
<reference evidence="3 4" key="1">
    <citation type="submission" date="2020-10" db="EMBL/GenBank/DDBJ databases">
        <title>The Coptis chinensis genome and diversification of protoberbering-type alkaloids.</title>
        <authorList>
            <person name="Wang B."/>
            <person name="Shu S."/>
            <person name="Song C."/>
            <person name="Liu Y."/>
        </authorList>
    </citation>
    <scope>NUCLEOTIDE SEQUENCE [LARGE SCALE GENOMIC DNA]</scope>
    <source>
        <strain evidence="3">HL-2020</strain>
        <tissue evidence="3">Leaf</tissue>
    </source>
</reference>
<name>A0A835LXG2_9MAGN</name>
<keyword evidence="2" id="KW-1133">Transmembrane helix</keyword>
<evidence type="ECO:0000256" key="2">
    <source>
        <dbReference type="SAM" id="Phobius"/>
    </source>
</evidence>
<keyword evidence="2" id="KW-0472">Membrane</keyword>
<accession>A0A835LXG2</accession>
<evidence type="ECO:0000256" key="1">
    <source>
        <dbReference type="SAM" id="MobiDB-lite"/>
    </source>
</evidence>
<gene>
    <name evidence="3" type="ORF">IFM89_033751</name>
</gene>
<protein>
    <recommendedName>
        <fullName evidence="5">Transmembrane protein</fullName>
    </recommendedName>
</protein>
<proteinExistence type="predicted"/>
<dbReference type="PANTHER" id="PTHR36787">
    <property type="entry name" value="TRANSMEMBRANE PROTEIN"/>
    <property type="match status" value="1"/>
</dbReference>
<feature type="transmembrane region" description="Helical" evidence="2">
    <location>
        <begin position="128"/>
        <end position="147"/>
    </location>
</feature>
<dbReference type="OrthoDB" id="21589at2759"/>
<dbReference type="EMBL" id="JADFTS010000006">
    <property type="protein sequence ID" value="KAF9603026.1"/>
    <property type="molecule type" value="Genomic_DNA"/>
</dbReference>
<feature type="region of interest" description="Disordered" evidence="1">
    <location>
        <begin position="1"/>
        <end position="27"/>
    </location>
</feature>
<evidence type="ECO:0000313" key="3">
    <source>
        <dbReference type="EMBL" id="KAF9603026.1"/>
    </source>
</evidence>
<feature type="transmembrane region" description="Helical" evidence="2">
    <location>
        <begin position="153"/>
        <end position="169"/>
    </location>
</feature>
<evidence type="ECO:0000313" key="4">
    <source>
        <dbReference type="Proteomes" id="UP000631114"/>
    </source>
</evidence>
<dbReference type="AlphaFoldDB" id="A0A835LXG2"/>
<keyword evidence="4" id="KW-1185">Reference proteome</keyword>
<dbReference type="Proteomes" id="UP000631114">
    <property type="component" value="Unassembled WGS sequence"/>
</dbReference>